<comment type="similarity">
    <text evidence="2 10">Belongs to the Mediator complex subunit 21 family.</text>
</comment>
<dbReference type="PANTHER" id="PTHR13381">
    <property type="entry name" value="RNA POLYMERASE II HOLOENZYME COMPONENT SRB7"/>
    <property type="match status" value="1"/>
</dbReference>
<dbReference type="Proteomes" id="UP000504636">
    <property type="component" value="Unplaced"/>
</dbReference>
<name>A0A6A6Z822_9PEZI</name>
<reference evidence="15" key="2">
    <citation type="submission" date="2020-04" db="EMBL/GenBank/DDBJ databases">
        <authorList>
            <consortium name="NCBI Genome Project"/>
        </authorList>
    </citation>
    <scope>NUCLEOTIDE SEQUENCE</scope>
    <source>
        <strain evidence="15">CBS 304.34</strain>
    </source>
</reference>
<evidence type="ECO:0000256" key="12">
    <source>
        <dbReference type="SAM" id="MobiDB-lite"/>
    </source>
</evidence>
<dbReference type="GeneID" id="54459460"/>
<feature type="compositionally biased region" description="Polar residues" evidence="12">
    <location>
        <begin position="66"/>
        <end position="81"/>
    </location>
</feature>
<dbReference type="RefSeq" id="XP_033584124.1">
    <property type="nucleotide sequence ID" value="XM_033718567.1"/>
</dbReference>
<evidence type="ECO:0000256" key="6">
    <source>
        <dbReference type="ARBA" id="ARBA00023159"/>
    </source>
</evidence>
<evidence type="ECO:0000256" key="11">
    <source>
        <dbReference type="SAM" id="Coils"/>
    </source>
</evidence>
<dbReference type="InterPro" id="IPR037212">
    <property type="entry name" value="Med7/Med21-like"/>
</dbReference>
<protein>
    <recommendedName>
        <fullName evidence="4 10">Mediator of RNA polymerase II transcription subunit 21</fullName>
    </recommendedName>
</protein>
<dbReference type="GO" id="GO:0006357">
    <property type="term" value="P:regulation of transcription by RNA polymerase II"/>
    <property type="evidence" value="ECO:0007669"/>
    <property type="project" value="TreeGrafter"/>
</dbReference>
<evidence type="ECO:0000256" key="9">
    <source>
        <dbReference type="ARBA" id="ARBA00025687"/>
    </source>
</evidence>
<feature type="compositionally biased region" description="Low complexity" evidence="12">
    <location>
        <begin position="52"/>
        <end position="65"/>
    </location>
</feature>
<evidence type="ECO:0000256" key="3">
    <source>
        <dbReference type="ARBA" id="ARBA00011837"/>
    </source>
</evidence>
<evidence type="ECO:0000256" key="7">
    <source>
        <dbReference type="ARBA" id="ARBA00023163"/>
    </source>
</evidence>
<dbReference type="InterPro" id="IPR021384">
    <property type="entry name" value="Mediator_Med21"/>
</dbReference>
<reference evidence="13 15" key="1">
    <citation type="journal article" date="2020" name="Stud. Mycol.">
        <title>101 Dothideomycetes genomes: a test case for predicting lifestyles and emergence of pathogens.</title>
        <authorList>
            <person name="Haridas S."/>
            <person name="Albert R."/>
            <person name="Binder M."/>
            <person name="Bloem J."/>
            <person name="Labutti K."/>
            <person name="Salamov A."/>
            <person name="Andreopoulos B."/>
            <person name="Baker S."/>
            <person name="Barry K."/>
            <person name="Bills G."/>
            <person name="Bluhm B."/>
            <person name="Cannon C."/>
            <person name="Castanera R."/>
            <person name="Culley D."/>
            <person name="Daum C."/>
            <person name="Ezra D."/>
            <person name="Gonzalez J."/>
            <person name="Henrissat B."/>
            <person name="Kuo A."/>
            <person name="Liang C."/>
            <person name="Lipzen A."/>
            <person name="Lutzoni F."/>
            <person name="Magnuson J."/>
            <person name="Mondo S."/>
            <person name="Nolan M."/>
            <person name="Ohm R."/>
            <person name="Pangilinan J."/>
            <person name="Park H.-J."/>
            <person name="Ramirez L."/>
            <person name="Alfaro M."/>
            <person name="Sun H."/>
            <person name="Tritt A."/>
            <person name="Yoshinaga Y."/>
            <person name="Zwiers L.-H."/>
            <person name="Turgeon B."/>
            <person name="Goodwin S."/>
            <person name="Spatafora J."/>
            <person name="Crous P."/>
            <person name="Grigoriev I."/>
        </authorList>
    </citation>
    <scope>NUCLEOTIDE SEQUENCE</scope>
    <source>
        <strain evidence="13 15">CBS 304.34</strain>
    </source>
</reference>
<feature type="coiled-coil region" evidence="11">
    <location>
        <begin position="117"/>
        <end position="151"/>
    </location>
</feature>
<evidence type="ECO:0000313" key="13">
    <source>
        <dbReference type="EMBL" id="KAF2817160.1"/>
    </source>
</evidence>
<keyword evidence="11" id="KW-0175">Coiled coil</keyword>
<feature type="region of interest" description="Disordered" evidence="12">
    <location>
        <begin position="48"/>
        <end position="84"/>
    </location>
</feature>
<dbReference type="AlphaFoldDB" id="A0A6A6Z822"/>
<evidence type="ECO:0000256" key="8">
    <source>
        <dbReference type="ARBA" id="ARBA00023242"/>
    </source>
</evidence>
<dbReference type="SUPFAM" id="SSF140718">
    <property type="entry name" value="Mediator hinge subcomplex-like"/>
    <property type="match status" value="1"/>
</dbReference>
<reference evidence="15" key="3">
    <citation type="submission" date="2025-04" db="UniProtKB">
        <authorList>
            <consortium name="RefSeq"/>
        </authorList>
    </citation>
    <scope>IDENTIFICATION</scope>
    <source>
        <strain evidence="15">CBS 304.34</strain>
    </source>
</reference>
<evidence type="ECO:0000256" key="10">
    <source>
        <dbReference type="RuleBase" id="RU366036"/>
    </source>
</evidence>
<dbReference type="PANTHER" id="PTHR13381:SF0">
    <property type="entry name" value="MEDIATOR OF RNA POLYMERASE II TRANSCRIPTION SUBUNIT 21"/>
    <property type="match status" value="1"/>
</dbReference>
<comment type="subcellular location">
    <subcellularLocation>
        <location evidence="1 10">Nucleus</location>
    </subcellularLocation>
</comment>
<dbReference type="GO" id="GO:0016592">
    <property type="term" value="C:mediator complex"/>
    <property type="evidence" value="ECO:0007669"/>
    <property type="project" value="UniProtKB-UniRule"/>
</dbReference>
<keyword evidence="7 10" id="KW-0804">Transcription</keyword>
<keyword evidence="6 10" id="KW-0010">Activator</keyword>
<evidence type="ECO:0000256" key="1">
    <source>
        <dbReference type="ARBA" id="ARBA00004123"/>
    </source>
</evidence>
<keyword evidence="5 10" id="KW-0805">Transcription regulation</keyword>
<sequence>MADRLTQLQLCLDQLATQMYATLHYTSDRAAPTRIPDLPYQVDPARSSFLETSQQQSQSQSTQTTAQGSNPPQAQTQSQDPEAQFTADLHELSRDLILKEQQIEVLIDTLPGIGTSEREQRQRMRELERQLREIEVQRKKAVAEKEELLEQVAAAIVGVKGV</sequence>
<dbReference type="GO" id="GO:0003712">
    <property type="term" value="F:transcription coregulator activity"/>
    <property type="evidence" value="ECO:0007669"/>
    <property type="project" value="TreeGrafter"/>
</dbReference>
<dbReference type="Gene3D" id="6.10.280.10">
    <property type="entry name" value="Mediator complex, subunit Med21"/>
    <property type="match status" value="1"/>
</dbReference>
<organism evidence="13">
    <name type="scientific">Mytilinidion resinicola</name>
    <dbReference type="NCBI Taxonomy" id="574789"/>
    <lineage>
        <taxon>Eukaryota</taxon>
        <taxon>Fungi</taxon>
        <taxon>Dikarya</taxon>
        <taxon>Ascomycota</taxon>
        <taxon>Pezizomycotina</taxon>
        <taxon>Dothideomycetes</taxon>
        <taxon>Pleosporomycetidae</taxon>
        <taxon>Mytilinidiales</taxon>
        <taxon>Mytilinidiaceae</taxon>
        <taxon>Mytilinidion</taxon>
    </lineage>
</organism>
<proteinExistence type="inferred from homology"/>
<evidence type="ECO:0000256" key="2">
    <source>
        <dbReference type="ARBA" id="ARBA00005770"/>
    </source>
</evidence>
<dbReference type="EMBL" id="MU003692">
    <property type="protein sequence ID" value="KAF2817160.1"/>
    <property type="molecule type" value="Genomic_DNA"/>
</dbReference>
<evidence type="ECO:0000313" key="14">
    <source>
        <dbReference type="Proteomes" id="UP000504636"/>
    </source>
</evidence>
<keyword evidence="8 10" id="KW-0539">Nucleus</keyword>
<evidence type="ECO:0000313" key="15">
    <source>
        <dbReference type="RefSeq" id="XP_033584124.1"/>
    </source>
</evidence>
<dbReference type="OrthoDB" id="526653at2759"/>
<dbReference type="Pfam" id="PF11221">
    <property type="entry name" value="Med21"/>
    <property type="match status" value="1"/>
</dbReference>
<keyword evidence="14" id="KW-1185">Reference proteome</keyword>
<evidence type="ECO:0000256" key="4">
    <source>
        <dbReference type="ARBA" id="ARBA00019691"/>
    </source>
</evidence>
<comment type="subunit">
    <text evidence="3 10">Component of the Mediator complex.</text>
</comment>
<gene>
    <name evidence="13 15" type="ORF">BDZ99DRAFT_456928</name>
</gene>
<accession>A0A6A6Z822</accession>
<evidence type="ECO:0000256" key="5">
    <source>
        <dbReference type="ARBA" id="ARBA00023015"/>
    </source>
</evidence>
<comment type="function">
    <text evidence="9 10">Component of the Mediator complex, a coactivator involved in the regulated transcription of nearly all RNA polymerase II-dependent genes. Mediator functions as a bridge to convey information from gene-specific regulatory proteins to the basal RNA polymerase II transcription machinery. Mediator is recruited to promoters by direct interactions with regulatory proteins and serves as a scaffold for the assembly of a functional preinitiation complex with RNA polymerase II and the general transcription factors.</text>
</comment>